<reference evidence="3 4" key="1">
    <citation type="submission" date="2020-03" db="EMBL/GenBank/DDBJ databases">
        <title>Screen low temperature-resistant strains for efficient degradation of petroleum hydrocarbons under the low temperature.</title>
        <authorList>
            <person name="Wang Y."/>
            <person name="Chen J."/>
        </authorList>
    </citation>
    <scope>NUCLEOTIDE SEQUENCE [LARGE SCALE GENOMIC DNA]</scope>
    <source>
        <strain evidence="3 4">KB1</strain>
    </source>
</reference>
<feature type="transmembrane region" description="Helical" evidence="2">
    <location>
        <begin position="69"/>
        <end position="90"/>
    </location>
</feature>
<feature type="transmembrane region" description="Helical" evidence="2">
    <location>
        <begin position="43"/>
        <end position="63"/>
    </location>
</feature>
<dbReference type="Gene3D" id="3.40.50.1820">
    <property type="entry name" value="alpha/beta hydrolase"/>
    <property type="match status" value="1"/>
</dbReference>
<evidence type="ECO:0008006" key="5">
    <source>
        <dbReference type="Google" id="ProtNLM"/>
    </source>
</evidence>
<dbReference type="Proteomes" id="UP000502345">
    <property type="component" value="Chromosome"/>
</dbReference>
<organism evidence="3 4">
    <name type="scientific">Rhodococcus erythropolis</name>
    <name type="common">Arthrobacter picolinophilus</name>
    <dbReference type="NCBI Taxonomy" id="1833"/>
    <lineage>
        <taxon>Bacteria</taxon>
        <taxon>Bacillati</taxon>
        <taxon>Actinomycetota</taxon>
        <taxon>Actinomycetes</taxon>
        <taxon>Mycobacteriales</taxon>
        <taxon>Nocardiaceae</taxon>
        <taxon>Rhodococcus</taxon>
        <taxon>Rhodococcus erythropolis group</taxon>
    </lineage>
</organism>
<feature type="transmembrane region" description="Helical" evidence="2">
    <location>
        <begin position="12"/>
        <end position="31"/>
    </location>
</feature>
<dbReference type="InterPro" id="IPR000801">
    <property type="entry name" value="Esterase-like"/>
</dbReference>
<evidence type="ECO:0000256" key="1">
    <source>
        <dbReference type="SAM" id="MobiDB-lite"/>
    </source>
</evidence>
<proteinExistence type="predicted"/>
<protein>
    <recommendedName>
        <fullName evidence="5">Esterase</fullName>
    </recommendedName>
</protein>
<feature type="compositionally biased region" description="Polar residues" evidence="1">
    <location>
        <begin position="145"/>
        <end position="154"/>
    </location>
</feature>
<dbReference type="SUPFAM" id="SSF53474">
    <property type="entry name" value="alpha/beta-Hydrolases"/>
    <property type="match status" value="1"/>
</dbReference>
<dbReference type="AlphaFoldDB" id="A0A6G9D2W1"/>
<evidence type="ECO:0000256" key="2">
    <source>
        <dbReference type="SAM" id="Phobius"/>
    </source>
</evidence>
<sequence length="432" mass="45239">MSMIDIPVLYGPVRAALLGLGVVALLVLALGRGRRWWCRRLPAALLIGAGVSAILMVSVDVLWRPFPDPLPVVAVLWTGLGAAALAMALLRPARVRMKVLSLVAVACVVISGAAQVNNHFGAYPTVRTALGLNLASQVDFSRVPGTTPTLTNAQPGVPLSRNWSPPTSMPSTGIVSTASIPGLMSGFRAREAWIYLPPAYLSVPRAQLPVLVLVPGQPGTPRDWFDGGRLDAVLDSYAAANAGLAPVVVVADPLGSRLAQTLCVDSPAGHAFTYLSVDVPAWIRSTLQIDPDPRHWAVGGMSAGGTCALQLAVNAPAVYPTFLDISGQDEPTVGTRRQTVDQFFGGDPVAFAAVNPLDVLARTRLPDTAGTIVAGSTDRTYGPQAQRVLAATTAAGVDVRYLELPGGHSWSVWGPGLSQSLPWLGTRLGLTP</sequence>
<keyword evidence="2" id="KW-1133">Transmembrane helix</keyword>
<keyword evidence="2" id="KW-0472">Membrane</keyword>
<evidence type="ECO:0000313" key="4">
    <source>
        <dbReference type="Proteomes" id="UP000502345"/>
    </source>
</evidence>
<accession>A0A6G9D2W1</accession>
<dbReference type="PANTHER" id="PTHR48098:SF1">
    <property type="entry name" value="DIACYLGLYCEROL ACYLTRANSFERASE_MYCOLYLTRANSFERASE AG85A"/>
    <property type="match status" value="1"/>
</dbReference>
<dbReference type="EMBL" id="CP050124">
    <property type="protein sequence ID" value="QIP43498.1"/>
    <property type="molecule type" value="Genomic_DNA"/>
</dbReference>
<evidence type="ECO:0000313" key="3">
    <source>
        <dbReference type="EMBL" id="QIP43498.1"/>
    </source>
</evidence>
<feature type="transmembrane region" description="Helical" evidence="2">
    <location>
        <begin position="99"/>
        <end position="116"/>
    </location>
</feature>
<keyword evidence="2" id="KW-0812">Transmembrane</keyword>
<dbReference type="GO" id="GO:0016747">
    <property type="term" value="F:acyltransferase activity, transferring groups other than amino-acyl groups"/>
    <property type="evidence" value="ECO:0007669"/>
    <property type="project" value="TreeGrafter"/>
</dbReference>
<dbReference type="Pfam" id="PF00756">
    <property type="entry name" value="Esterase"/>
    <property type="match status" value="1"/>
</dbReference>
<dbReference type="InterPro" id="IPR050583">
    <property type="entry name" value="Mycobacterial_A85_antigen"/>
</dbReference>
<feature type="region of interest" description="Disordered" evidence="1">
    <location>
        <begin position="145"/>
        <end position="165"/>
    </location>
</feature>
<dbReference type="InterPro" id="IPR029058">
    <property type="entry name" value="AB_hydrolase_fold"/>
</dbReference>
<gene>
    <name evidence="3" type="ORF">G9444_6255</name>
</gene>
<name>A0A6G9D2W1_RHOER</name>
<dbReference type="PANTHER" id="PTHR48098">
    <property type="entry name" value="ENTEROCHELIN ESTERASE-RELATED"/>
    <property type="match status" value="1"/>
</dbReference>